<dbReference type="EMBL" id="WSES01000009">
    <property type="protein sequence ID" value="MVW63737.1"/>
    <property type="molecule type" value="Genomic_DNA"/>
</dbReference>
<feature type="domain" description="N-acetyltransferase" evidence="3">
    <location>
        <begin position="2"/>
        <end position="164"/>
    </location>
</feature>
<dbReference type="InterPro" id="IPR000182">
    <property type="entry name" value="GNAT_dom"/>
</dbReference>
<dbReference type="InterPro" id="IPR016181">
    <property type="entry name" value="Acyl_CoA_acyltransferase"/>
</dbReference>
<dbReference type="PROSITE" id="PS51186">
    <property type="entry name" value="GNAT"/>
    <property type="match status" value="1"/>
</dbReference>
<comment type="caution">
    <text evidence="4">The sequence shown here is derived from an EMBL/GenBank/DDBJ whole genome shotgun (WGS) entry which is preliminary data.</text>
</comment>
<dbReference type="CDD" id="cd04301">
    <property type="entry name" value="NAT_SF"/>
    <property type="match status" value="1"/>
</dbReference>
<sequence length="165" mass="17721">MPAIRTLHPDDWPIYRDLRLRALADSPQAFGSTFAEESQRTDDIWAARLAAPALGSHLQGWPFAVEVDGTPAGLAWVKMEGAHASIYQVWVAPEARGRGVGAALLDAAITWARARKAAEVRLDVTAGDGAAARLYRRMGFVDVGAPVPMPGRTTFEQAMVLTLGA</sequence>
<name>A0A7X3KAK3_9BURK</name>
<evidence type="ECO:0000256" key="1">
    <source>
        <dbReference type="ARBA" id="ARBA00022679"/>
    </source>
</evidence>
<reference evidence="4 5" key="1">
    <citation type="submission" date="2019-12" db="EMBL/GenBank/DDBJ databases">
        <authorList>
            <person name="Li C."/>
            <person name="Zhao J."/>
        </authorList>
    </citation>
    <scope>NUCLEOTIDE SEQUENCE [LARGE SCALE GENOMIC DNA]</scope>
    <source>
        <strain evidence="4 5">NEAU-DD11</strain>
    </source>
</reference>
<proteinExistence type="predicted"/>
<protein>
    <submittedName>
        <fullName evidence="4">GNAT family N-acetyltransferase</fullName>
    </submittedName>
</protein>
<dbReference type="PANTHER" id="PTHR43877">
    <property type="entry name" value="AMINOALKYLPHOSPHONATE N-ACETYLTRANSFERASE-RELATED-RELATED"/>
    <property type="match status" value="1"/>
</dbReference>
<dbReference type="SUPFAM" id="SSF55729">
    <property type="entry name" value="Acyl-CoA N-acyltransferases (Nat)"/>
    <property type="match status" value="1"/>
</dbReference>
<evidence type="ECO:0000313" key="5">
    <source>
        <dbReference type="Proteomes" id="UP000443353"/>
    </source>
</evidence>
<organism evidence="4 5">
    <name type="scientific">Massilia cellulosiltytica</name>
    <dbReference type="NCBI Taxonomy" id="2683234"/>
    <lineage>
        <taxon>Bacteria</taxon>
        <taxon>Pseudomonadati</taxon>
        <taxon>Pseudomonadota</taxon>
        <taxon>Betaproteobacteria</taxon>
        <taxon>Burkholderiales</taxon>
        <taxon>Oxalobacteraceae</taxon>
        <taxon>Telluria group</taxon>
        <taxon>Massilia</taxon>
    </lineage>
</organism>
<keyword evidence="2" id="KW-0012">Acyltransferase</keyword>
<dbReference type="InterPro" id="IPR050832">
    <property type="entry name" value="Bact_Acetyltransf"/>
</dbReference>
<dbReference type="RefSeq" id="WP_160410468.1">
    <property type="nucleotide sequence ID" value="NZ_CP168562.1"/>
</dbReference>
<dbReference type="Proteomes" id="UP000443353">
    <property type="component" value="Unassembled WGS sequence"/>
</dbReference>
<evidence type="ECO:0000259" key="3">
    <source>
        <dbReference type="PROSITE" id="PS51186"/>
    </source>
</evidence>
<dbReference type="Gene3D" id="3.40.630.30">
    <property type="match status" value="1"/>
</dbReference>
<evidence type="ECO:0000256" key="2">
    <source>
        <dbReference type="ARBA" id="ARBA00023315"/>
    </source>
</evidence>
<dbReference type="Pfam" id="PF00583">
    <property type="entry name" value="Acetyltransf_1"/>
    <property type="match status" value="1"/>
</dbReference>
<keyword evidence="1 4" id="KW-0808">Transferase</keyword>
<dbReference type="PANTHER" id="PTHR43877:SF2">
    <property type="entry name" value="AMINOALKYLPHOSPHONATE N-ACETYLTRANSFERASE-RELATED"/>
    <property type="match status" value="1"/>
</dbReference>
<gene>
    <name evidence="4" type="ORF">GPY61_27795</name>
</gene>
<dbReference type="AlphaFoldDB" id="A0A7X3KAK3"/>
<keyword evidence="5" id="KW-1185">Reference proteome</keyword>
<evidence type="ECO:0000313" key="4">
    <source>
        <dbReference type="EMBL" id="MVW63737.1"/>
    </source>
</evidence>
<dbReference type="GO" id="GO:0016747">
    <property type="term" value="F:acyltransferase activity, transferring groups other than amino-acyl groups"/>
    <property type="evidence" value="ECO:0007669"/>
    <property type="project" value="InterPro"/>
</dbReference>
<accession>A0A7X3KAK3</accession>